<keyword evidence="1" id="KW-0732">Signal</keyword>
<evidence type="ECO:0008006" key="4">
    <source>
        <dbReference type="Google" id="ProtNLM"/>
    </source>
</evidence>
<protein>
    <recommendedName>
        <fullName evidence="4">DUF5723 domain-containing protein</fullName>
    </recommendedName>
</protein>
<dbReference type="Gene3D" id="2.40.160.60">
    <property type="entry name" value="Outer membrane protein transport protein (OMPP1/FadL/TodX)"/>
    <property type="match status" value="1"/>
</dbReference>
<evidence type="ECO:0000313" key="2">
    <source>
        <dbReference type="EMBL" id="OGC28645.1"/>
    </source>
</evidence>
<name>A0A1F4T7E7_UNCSA</name>
<dbReference type="EMBL" id="MEUG01000001">
    <property type="protein sequence ID" value="OGC28645.1"/>
    <property type="molecule type" value="Genomic_DNA"/>
</dbReference>
<proteinExistence type="predicted"/>
<dbReference type="AlphaFoldDB" id="A0A1F4T7E7"/>
<feature type="signal peptide" evidence="1">
    <location>
        <begin position="1"/>
        <end position="25"/>
    </location>
</feature>
<organism evidence="2 3">
    <name type="scientific">candidate division WOR-1 bacterium RIFOXYC12_FULL_54_18</name>
    <dbReference type="NCBI Taxonomy" id="1802584"/>
    <lineage>
        <taxon>Bacteria</taxon>
        <taxon>Bacillati</taxon>
        <taxon>Saganbacteria</taxon>
    </lineage>
</organism>
<comment type="caution">
    <text evidence="2">The sequence shown here is derived from an EMBL/GenBank/DDBJ whole genome shotgun (WGS) entry which is preliminary data.</text>
</comment>
<feature type="chain" id="PRO_5009514519" description="DUF5723 domain-containing protein" evidence="1">
    <location>
        <begin position="26"/>
        <end position="329"/>
    </location>
</feature>
<dbReference type="SUPFAM" id="SSF56935">
    <property type="entry name" value="Porins"/>
    <property type="match status" value="1"/>
</dbReference>
<accession>A0A1F4T7E7</accession>
<evidence type="ECO:0000256" key="1">
    <source>
        <dbReference type="SAM" id="SignalP"/>
    </source>
</evidence>
<dbReference type="Proteomes" id="UP000178602">
    <property type="component" value="Unassembled WGS sequence"/>
</dbReference>
<sequence length="329" mass="35210">MKRLFIYCLIAYSLKLTASFSPVFALSSFDPLAVGTGAQALGMGNAFVARSDAGDALFNNPASLSEVSGFRFSSMSGSLMEDVNFLLIGGALPVGSQTALGAGYCGAFVSDIVLRDLRGVAGKSAQYGKSAAFVSLGRKIDETFSVGGALKYYRIEATENRDSNGSGLNLDLGVTQKSLEWLSFGIVAQNILGLSPINHQNGEKEYLTPTIKGGARIHLLGSSYSAAFVSNLDLIMTIDTNINFQPSMPQTTNLGIEFSPTRVISLRAGLDRSTLTSGLSFNWAGLNFNYAYHPNVNNTSTQAHYFSIAYNELGWPRRIAPETFIALAN</sequence>
<evidence type="ECO:0000313" key="3">
    <source>
        <dbReference type="Proteomes" id="UP000178602"/>
    </source>
</evidence>
<reference evidence="2 3" key="1">
    <citation type="journal article" date="2016" name="Nat. Commun.">
        <title>Thousands of microbial genomes shed light on interconnected biogeochemical processes in an aquifer system.</title>
        <authorList>
            <person name="Anantharaman K."/>
            <person name="Brown C.T."/>
            <person name="Hug L.A."/>
            <person name="Sharon I."/>
            <person name="Castelle C.J."/>
            <person name="Probst A.J."/>
            <person name="Thomas B.C."/>
            <person name="Singh A."/>
            <person name="Wilkins M.J."/>
            <person name="Karaoz U."/>
            <person name="Brodie E.L."/>
            <person name="Williams K.H."/>
            <person name="Hubbard S.S."/>
            <person name="Banfield J.F."/>
        </authorList>
    </citation>
    <scope>NUCLEOTIDE SEQUENCE [LARGE SCALE GENOMIC DNA]</scope>
</reference>
<gene>
    <name evidence="2" type="ORF">A3K49_06790</name>
</gene>